<organism evidence="1 2">
    <name type="scientific">Arcticibacterium luteifluviistationis</name>
    <dbReference type="NCBI Taxonomy" id="1784714"/>
    <lineage>
        <taxon>Bacteria</taxon>
        <taxon>Pseudomonadati</taxon>
        <taxon>Bacteroidota</taxon>
        <taxon>Cytophagia</taxon>
        <taxon>Cytophagales</taxon>
        <taxon>Leadbetterellaceae</taxon>
        <taxon>Arcticibacterium</taxon>
    </lineage>
</organism>
<sequence>MDKSKHIEKTIAWAKKNGFDKIKANMDGFEIPFSYERAADQLKFVPDVTGVSYSKRCFFEVTLKVLDGQESISKLTLFNELAKMKNSRLYLMAPTGNLKYAKELVESAHLTQAEVVRI</sequence>
<dbReference type="KEGG" id="als:DJ013_06215"/>
<accession>A0A2Z4G9G1</accession>
<evidence type="ECO:0000313" key="2">
    <source>
        <dbReference type="Proteomes" id="UP000249873"/>
    </source>
</evidence>
<keyword evidence="2" id="KW-1185">Reference proteome</keyword>
<name>A0A2Z4G9G1_9BACT</name>
<evidence type="ECO:0000313" key="1">
    <source>
        <dbReference type="EMBL" id="AWV97784.1"/>
    </source>
</evidence>
<reference evidence="1 2" key="1">
    <citation type="submission" date="2018-05" db="EMBL/GenBank/DDBJ databases">
        <title>Complete genome sequence of Arcticibacterium luteifluviistationis SM1504T, a cytophagaceae bacterium isolated from Arctic surface seawater.</title>
        <authorList>
            <person name="Li Y."/>
            <person name="Qin Q.-L."/>
        </authorList>
    </citation>
    <scope>NUCLEOTIDE SEQUENCE [LARGE SCALE GENOMIC DNA]</scope>
    <source>
        <strain evidence="1 2">SM1504</strain>
    </source>
</reference>
<dbReference type="OrthoDB" id="1163349at2"/>
<proteinExistence type="predicted"/>
<dbReference type="AlphaFoldDB" id="A0A2Z4G9G1"/>
<gene>
    <name evidence="1" type="ORF">DJ013_06215</name>
</gene>
<dbReference type="EMBL" id="CP029480">
    <property type="protein sequence ID" value="AWV97784.1"/>
    <property type="molecule type" value="Genomic_DNA"/>
</dbReference>
<dbReference type="RefSeq" id="WP_111370886.1">
    <property type="nucleotide sequence ID" value="NZ_CP029480.1"/>
</dbReference>
<protein>
    <submittedName>
        <fullName evidence="1">Uncharacterized protein</fullName>
    </submittedName>
</protein>
<dbReference type="Proteomes" id="UP000249873">
    <property type="component" value="Chromosome"/>
</dbReference>